<dbReference type="EMBL" id="PEXA01000016">
    <property type="protein sequence ID" value="PIU33347.1"/>
    <property type="molecule type" value="Genomic_DNA"/>
</dbReference>
<sequence>MLGLNKPEPEKKEYFFALEIDTGRVKSAIWTIEDDQSQLLSLGEIVNWEKEEEILEAVDTSLSSAVERLTPSQAGKEPEKIIFGLSSEWIEENKITPPKAEVLKKISQKLELTPLGFVVIPEAIAHWLKKLEGVPLNAVLIGLGKKKITVSLVEAGRVMETNLVVRSENLGSDLTEGLSRSGKEGPFPARILLYDHEEKLEEARQELINWSWPDEKVNFLHLPKVEILSADFDIKSIVLASASQIAEVKGMKEIEEVPEPKEEVVEEKEEVSEVVEAEKKEPENLFGFVKNQDISQISPQEPEEKPTPVFKPKLDYFQNKLSFFKRLNLGAFLGSLRETLSHRSLAVFLLIGAVLLVLLAGLWSLYWFLPKANIILTVKPKVLEKDFTIKLDPSLSTVDKENLILPASEIQATVEGEKEANTTGTKLVGDKAKGEVTIFNATTQAKTFAKGIIISTPAGIEFSLDESVSVASKSGTAADSESGKSKIKVTAVEIGSEGNLAAGSEFSVSNLAKSDFVAKNESSFSEGSSREIQVVAKADENKLLAELQEELEEKALADLKTKLTSGQKLVEESLTSQVVEKTFDKKVDEEADRVNLKLQIEITALSFQEDEFKQLAEVEIRNLVPSDFDYDPAKTEIEFEPETSSSKGVFTFQARFKADLVPKLNLEEIKKNLLGKKPVIGKTYLNNLPNVTSFEAQISPQLPESIATFPRLLKRINLEVETE</sequence>
<keyword evidence="1" id="KW-0472">Membrane</keyword>
<evidence type="ECO:0000313" key="4">
    <source>
        <dbReference type="Proteomes" id="UP000229559"/>
    </source>
</evidence>
<evidence type="ECO:0000259" key="2">
    <source>
        <dbReference type="Pfam" id="PF04865"/>
    </source>
</evidence>
<dbReference type="Pfam" id="PF04865">
    <property type="entry name" value="Baseplate_J"/>
    <property type="match status" value="1"/>
</dbReference>
<keyword evidence="1" id="KW-1133">Transmembrane helix</keyword>
<name>A0A2M6YQE6_9BACT</name>
<evidence type="ECO:0000313" key="3">
    <source>
        <dbReference type="EMBL" id="PIU33347.1"/>
    </source>
</evidence>
<reference evidence="4" key="1">
    <citation type="submission" date="2017-09" db="EMBL/GenBank/DDBJ databases">
        <title>Depth-based differentiation of microbial function through sediment-hosted aquifers and enrichment of novel symbionts in the deep terrestrial subsurface.</title>
        <authorList>
            <person name="Probst A.J."/>
            <person name="Ladd B."/>
            <person name="Jarett J.K."/>
            <person name="Geller-Mcgrath D.E."/>
            <person name="Sieber C.M.K."/>
            <person name="Emerson J.B."/>
            <person name="Anantharaman K."/>
            <person name="Thomas B.C."/>
            <person name="Malmstrom R."/>
            <person name="Stieglmeier M."/>
            <person name="Klingl A."/>
            <person name="Woyke T."/>
            <person name="Ryan C.M."/>
            <person name="Banfield J.F."/>
        </authorList>
    </citation>
    <scope>NUCLEOTIDE SEQUENCE [LARGE SCALE GENOMIC DNA]</scope>
</reference>
<comment type="caution">
    <text evidence="3">The sequence shown here is derived from an EMBL/GenBank/DDBJ whole genome shotgun (WGS) entry which is preliminary data.</text>
</comment>
<dbReference type="Proteomes" id="UP000229559">
    <property type="component" value="Unassembled WGS sequence"/>
</dbReference>
<feature type="domain" description="Baseplate protein J-like barrel" evidence="2">
    <location>
        <begin position="439"/>
        <end position="525"/>
    </location>
</feature>
<dbReference type="InterPro" id="IPR006949">
    <property type="entry name" value="Barrel_Baseplate_J-like"/>
</dbReference>
<gene>
    <name evidence="3" type="ORF">COT04_00535</name>
</gene>
<accession>A0A2M6YQE6</accession>
<dbReference type="AlphaFoldDB" id="A0A2M6YQE6"/>
<protein>
    <recommendedName>
        <fullName evidence="2">Baseplate protein J-like barrel domain-containing protein</fullName>
    </recommendedName>
</protein>
<organism evidence="3 4">
    <name type="scientific">Candidatus Shapirobacteria bacterium CG07_land_8_20_14_0_80_39_12</name>
    <dbReference type="NCBI Taxonomy" id="1974480"/>
    <lineage>
        <taxon>Bacteria</taxon>
        <taxon>Candidatus Shapironibacteriota</taxon>
    </lineage>
</organism>
<feature type="transmembrane region" description="Helical" evidence="1">
    <location>
        <begin position="345"/>
        <end position="369"/>
    </location>
</feature>
<keyword evidence="1" id="KW-0812">Transmembrane</keyword>
<proteinExistence type="predicted"/>
<evidence type="ECO:0000256" key="1">
    <source>
        <dbReference type="SAM" id="Phobius"/>
    </source>
</evidence>